<evidence type="ECO:0000313" key="3">
    <source>
        <dbReference type="EMBL" id="MBB5774699.1"/>
    </source>
</evidence>
<dbReference type="PANTHER" id="PTHR43236">
    <property type="entry name" value="ANTITOXIN HIGA1"/>
    <property type="match status" value="1"/>
</dbReference>
<dbReference type="Gene3D" id="1.10.260.40">
    <property type="entry name" value="lambda repressor-like DNA-binding domains"/>
    <property type="match status" value="1"/>
</dbReference>
<sequence>MSTLDWNEIGERVREARLAMQLSQDQLAQKTDLDRTMISKIEAGSRRLDALELARVARVLDMPIGHFLNAPPAVMSHRTPLAEDTATNAAQASYRIDSALATWIREIRMLMSLDVLQPRPIKQYPGKVNGIPAAVEAARWLRGELHLGMAAIESMADLCEQCGQYILVMDLPGDGASAVDGDVAAAVVSLNGDPGRRRSTAAHELGHLILGDEYSTDVGVSASRMEREEVIDAFAAELLLPLEAIRRAKNTEQPIRSTLVGLAAQYRTSWSLALRQARAAELINPPEEKRLRACPPTYAEFRDSVGWTPQPDLNSIRVPPSFAHAVMTAYRLGRITSSRALELMHGQLETVSDLPPRSDEDQAP</sequence>
<dbReference type="PROSITE" id="PS50943">
    <property type="entry name" value="HTH_CROC1"/>
    <property type="match status" value="1"/>
</dbReference>
<dbReference type="PANTHER" id="PTHR43236:SF1">
    <property type="entry name" value="BLL7220 PROTEIN"/>
    <property type="match status" value="1"/>
</dbReference>
<dbReference type="InterPro" id="IPR010982">
    <property type="entry name" value="Lambda_DNA-bd_dom_sf"/>
</dbReference>
<dbReference type="EMBL" id="JACHMB010000001">
    <property type="protein sequence ID" value="MBB5774699.1"/>
    <property type="molecule type" value="Genomic_DNA"/>
</dbReference>
<dbReference type="InterPro" id="IPR052345">
    <property type="entry name" value="Rad_response_metalloprotease"/>
</dbReference>
<organism evidence="3 4">
    <name type="scientific">Nonomuraea jabiensis</name>
    <dbReference type="NCBI Taxonomy" id="882448"/>
    <lineage>
        <taxon>Bacteria</taxon>
        <taxon>Bacillati</taxon>
        <taxon>Actinomycetota</taxon>
        <taxon>Actinomycetes</taxon>
        <taxon>Streptosporangiales</taxon>
        <taxon>Streptosporangiaceae</taxon>
        <taxon>Nonomuraea</taxon>
    </lineage>
</organism>
<feature type="domain" description="HTH cro/C1-type" evidence="2">
    <location>
        <begin position="13"/>
        <end position="67"/>
    </location>
</feature>
<reference evidence="3 4" key="1">
    <citation type="submission" date="2020-08" db="EMBL/GenBank/DDBJ databases">
        <title>Sequencing the genomes of 1000 actinobacteria strains.</title>
        <authorList>
            <person name="Klenk H.-P."/>
        </authorList>
    </citation>
    <scope>NUCLEOTIDE SEQUENCE [LARGE SCALE GENOMIC DNA]</scope>
    <source>
        <strain evidence="3 4">DSM 45507</strain>
    </source>
</reference>
<comment type="caution">
    <text evidence="3">The sequence shown here is derived from an EMBL/GenBank/DDBJ whole genome shotgun (WGS) entry which is preliminary data.</text>
</comment>
<dbReference type="RefSeq" id="WP_246554188.1">
    <property type="nucleotide sequence ID" value="NZ_JACHMB010000001.1"/>
</dbReference>
<comment type="similarity">
    <text evidence="1">Belongs to the short-chain fatty acyl-CoA assimilation regulator (ScfR) family.</text>
</comment>
<dbReference type="SMART" id="SM00530">
    <property type="entry name" value="HTH_XRE"/>
    <property type="match status" value="1"/>
</dbReference>
<dbReference type="InterPro" id="IPR001387">
    <property type="entry name" value="Cro/C1-type_HTH"/>
</dbReference>
<name>A0A7W9G051_9ACTN</name>
<keyword evidence="4" id="KW-1185">Reference proteome</keyword>
<evidence type="ECO:0000259" key="2">
    <source>
        <dbReference type="PROSITE" id="PS50943"/>
    </source>
</evidence>
<dbReference type="SUPFAM" id="SSF47413">
    <property type="entry name" value="lambda repressor-like DNA-binding domains"/>
    <property type="match status" value="1"/>
</dbReference>
<evidence type="ECO:0000256" key="1">
    <source>
        <dbReference type="ARBA" id="ARBA00007227"/>
    </source>
</evidence>
<dbReference type="Proteomes" id="UP000579153">
    <property type="component" value="Unassembled WGS sequence"/>
</dbReference>
<dbReference type="InterPro" id="IPR010359">
    <property type="entry name" value="IrrE_HExxH"/>
</dbReference>
<dbReference type="Pfam" id="PF06114">
    <property type="entry name" value="Peptidase_M78"/>
    <property type="match status" value="1"/>
</dbReference>
<dbReference type="Gene3D" id="1.10.10.2910">
    <property type="match status" value="1"/>
</dbReference>
<proteinExistence type="inferred from homology"/>
<dbReference type="CDD" id="cd00093">
    <property type="entry name" value="HTH_XRE"/>
    <property type="match status" value="1"/>
</dbReference>
<gene>
    <name evidence="3" type="ORF">HD596_001455</name>
</gene>
<accession>A0A7W9G051</accession>
<dbReference type="AlphaFoldDB" id="A0A7W9G051"/>
<dbReference type="Pfam" id="PF01381">
    <property type="entry name" value="HTH_3"/>
    <property type="match status" value="1"/>
</dbReference>
<protein>
    <submittedName>
        <fullName evidence="3">Transcriptional regulator with XRE-family HTH domain</fullName>
    </submittedName>
</protein>
<evidence type="ECO:0000313" key="4">
    <source>
        <dbReference type="Proteomes" id="UP000579153"/>
    </source>
</evidence>
<dbReference type="GO" id="GO:0003677">
    <property type="term" value="F:DNA binding"/>
    <property type="evidence" value="ECO:0007669"/>
    <property type="project" value="InterPro"/>
</dbReference>